<dbReference type="EMBL" id="JBAHYK010005723">
    <property type="protein sequence ID" value="KAL0562444.1"/>
    <property type="molecule type" value="Genomic_DNA"/>
</dbReference>
<feature type="compositionally biased region" description="Polar residues" evidence="1">
    <location>
        <begin position="1"/>
        <end position="13"/>
    </location>
</feature>
<evidence type="ECO:0000256" key="1">
    <source>
        <dbReference type="SAM" id="MobiDB-lite"/>
    </source>
</evidence>
<evidence type="ECO:0000313" key="2">
    <source>
        <dbReference type="EMBL" id="KAL0562444.1"/>
    </source>
</evidence>
<accession>A0ABR3EHT9</accession>
<protein>
    <submittedName>
        <fullName evidence="2">Uncharacterized protein</fullName>
    </submittedName>
</protein>
<name>A0ABR3EHT9_9AGAR</name>
<feature type="region of interest" description="Disordered" evidence="1">
    <location>
        <begin position="1"/>
        <end position="43"/>
    </location>
</feature>
<gene>
    <name evidence="2" type="ORF">V5O48_019643</name>
</gene>
<reference evidence="2 3" key="1">
    <citation type="submission" date="2024-02" db="EMBL/GenBank/DDBJ databases">
        <title>A draft genome for the cacao thread blight pathogen Marasmius crinis-equi.</title>
        <authorList>
            <person name="Cohen S.P."/>
            <person name="Baruah I.K."/>
            <person name="Amoako-Attah I."/>
            <person name="Bukari Y."/>
            <person name="Meinhardt L.W."/>
            <person name="Bailey B.A."/>
        </authorList>
    </citation>
    <scope>NUCLEOTIDE SEQUENCE [LARGE SCALE GENOMIC DNA]</scope>
    <source>
        <strain evidence="2 3">GH-76</strain>
    </source>
</reference>
<feature type="compositionally biased region" description="Polar residues" evidence="1">
    <location>
        <begin position="22"/>
        <end position="38"/>
    </location>
</feature>
<sequence>MTSTEQPTQSTLKDTNDKPTLHTGSASPLDTAEVSQSVPDEIQKGVRMTKVTEKKVREATFRIDPDEGRIVYDSKKS</sequence>
<dbReference type="Proteomes" id="UP001465976">
    <property type="component" value="Unassembled WGS sequence"/>
</dbReference>
<feature type="non-terminal residue" evidence="2">
    <location>
        <position position="77"/>
    </location>
</feature>
<proteinExistence type="predicted"/>
<comment type="caution">
    <text evidence="2">The sequence shown here is derived from an EMBL/GenBank/DDBJ whole genome shotgun (WGS) entry which is preliminary data.</text>
</comment>
<organism evidence="2 3">
    <name type="scientific">Marasmius crinis-equi</name>
    <dbReference type="NCBI Taxonomy" id="585013"/>
    <lineage>
        <taxon>Eukaryota</taxon>
        <taxon>Fungi</taxon>
        <taxon>Dikarya</taxon>
        <taxon>Basidiomycota</taxon>
        <taxon>Agaricomycotina</taxon>
        <taxon>Agaricomycetes</taxon>
        <taxon>Agaricomycetidae</taxon>
        <taxon>Agaricales</taxon>
        <taxon>Marasmiineae</taxon>
        <taxon>Marasmiaceae</taxon>
        <taxon>Marasmius</taxon>
    </lineage>
</organism>
<keyword evidence="3" id="KW-1185">Reference proteome</keyword>
<evidence type="ECO:0000313" key="3">
    <source>
        <dbReference type="Proteomes" id="UP001465976"/>
    </source>
</evidence>